<evidence type="ECO:0000259" key="4">
    <source>
        <dbReference type="PROSITE" id="PS51898"/>
    </source>
</evidence>
<dbReference type="EMBL" id="BAABGR010000010">
    <property type="protein sequence ID" value="GAA4514186.1"/>
    <property type="molecule type" value="Genomic_DNA"/>
</dbReference>
<gene>
    <name evidence="5" type="ORF">GCM10023173_10620</name>
</gene>
<dbReference type="PANTHER" id="PTHR30349:SF64">
    <property type="entry name" value="PROPHAGE INTEGRASE INTD-RELATED"/>
    <property type="match status" value="1"/>
</dbReference>
<comment type="caution">
    <text evidence="5">The sequence shown here is derived from an EMBL/GenBank/DDBJ whole genome shotgun (WGS) entry which is preliminary data.</text>
</comment>
<dbReference type="InterPro" id="IPR013762">
    <property type="entry name" value="Integrase-like_cat_sf"/>
</dbReference>
<dbReference type="InterPro" id="IPR050090">
    <property type="entry name" value="Tyrosine_recombinase_XerCD"/>
</dbReference>
<dbReference type="CDD" id="cd01185">
    <property type="entry name" value="INTN1_C_like"/>
    <property type="match status" value="1"/>
</dbReference>
<evidence type="ECO:0000313" key="6">
    <source>
        <dbReference type="Proteomes" id="UP001500394"/>
    </source>
</evidence>
<comment type="similarity">
    <text evidence="1">Belongs to the 'phage' integrase family.</text>
</comment>
<evidence type="ECO:0000256" key="2">
    <source>
        <dbReference type="ARBA" id="ARBA00023125"/>
    </source>
</evidence>
<dbReference type="Gene3D" id="1.10.443.10">
    <property type="entry name" value="Intergrase catalytic core"/>
    <property type="match status" value="1"/>
</dbReference>
<evidence type="ECO:0000256" key="3">
    <source>
        <dbReference type="ARBA" id="ARBA00023172"/>
    </source>
</evidence>
<name>A0ABP8QZM9_9SPHI</name>
<proteinExistence type="inferred from homology"/>
<dbReference type="Proteomes" id="UP001500394">
    <property type="component" value="Unassembled WGS sequence"/>
</dbReference>
<dbReference type="InterPro" id="IPR002104">
    <property type="entry name" value="Integrase_catalytic"/>
</dbReference>
<protein>
    <submittedName>
        <fullName evidence="5">Site-specific integrase</fullName>
    </submittedName>
</protein>
<dbReference type="RefSeq" id="WP_345065755.1">
    <property type="nucleotide sequence ID" value="NZ_BAABGR010000010.1"/>
</dbReference>
<dbReference type="InterPro" id="IPR011010">
    <property type="entry name" value="DNA_brk_join_enz"/>
</dbReference>
<evidence type="ECO:0000256" key="1">
    <source>
        <dbReference type="ARBA" id="ARBA00008857"/>
    </source>
</evidence>
<dbReference type="Pfam" id="PF13102">
    <property type="entry name" value="Phage_int_SAM_5"/>
    <property type="match status" value="1"/>
</dbReference>
<reference evidence="6" key="1">
    <citation type="journal article" date="2019" name="Int. J. Syst. Evol. Microbiol.">
        <title>The Global Catalogue of Microorganisms (GCM) 10K type strain sequencing project: providing services to taxonomists for standard genome sequencing and annotation.</title>
        <authorList>
            <consortium name="The Broad Institute Genomics Platform"/>
            <consortium name="The Broad Institute Genome Sequencing Center for Infectious Disease"/>
            <person name="Wu L."/>
            <person name="Ma J."/>
        </authorList>
    </citation>
    <scope>NUCLEOTIDE SEQUENCE [LARGE SCALE GENOMIC DNA]</scope>
    <source>
        <strain evidence="6">JCM 17858</strain>
    </source>
</reference>
<keyword evidence="6" id="KW-1185">Reference proteome</keyword>
<keyword evidence="2" id="KW-0238">DNA-binding</keyword>
<organism evidence="5 6">
    <name type="scientific">Sphingobacterium thermophilum</name>
    <dbReference type="NCBI Taxonomy" id="768534"/>
    <lineage>
        <taxon>Bacteria</taxon>
        <taxon>Pseudomonadati</taxon>
        <taxon>Bacteroidota</taxon>
        <taxon>Sphingobacteriia</taxon>
        <taxon>Sphingobacteriales</taxon>
        <taxon>Sphingobacteriaceae</taxon>
        <taxon>Sphingobacterium</taxon>
    </lineage>
</organism>
<dbReference type="Pfam" id="PF00589">
    <property type="entry name" value="Phage_integrase"/>
    <property type="match status" value="1"/>
</dbReference>
<dbReference type="InterPro" id="IPR010998">
    <property type="entry name" value="Integrase_recombinase_N"/>
</dbReference>
<accession>A0ABP8QZM9</accession>
<dbReference type="PROSITE" id="PS51898">
    <property type="entry name" value="TYR_RECOMBINASE"/>
    <property type="match status" value="1"/>
</dbReference>
<evidence type="ECO:0000313" key="5">
    <source>
        <dbReference type="EMBL" id="GAA4514186.1"/>
    </source>
</evidence>
<dbReference type="SUPFAM" id="SSF56349">
    <property type="entry name" value="DNA breaking-rejoining enzymes"/>
    <property type="match status" value="1"/>
</dbReference>
<feature type="domain" description="Tyr recombinase" evidence="4">
    <location>
        <begin position="175"/>
        <end position="350"/>
    </location>
</feature>
<dbReference type="Gene3D" id="1.10.150.130">
    <property type="match status" value="1"/>
</dbReference>
<keyword evidence="3" id="KW-0233">DNA recombination</keyword>
<dbReference type="PANTHER" id="PTHR30349">
    <property type="entry name" value="PHAGE INTEGRASE-RELATED"/>
    <property type="match status" value="1"/>
</dbReference>
<dbReference type="InterPro" id="IPR025269">
    <property type="entry name" value="SAM-like_dom"/>
</dbReference>
<sequence length="358" mass="41566">MLDENGELKIKHHRKKEFLGLYLFSNPRTPLERQQNKDNLGLGLEIRAEKEKALRYEEMGKPNPIKQKINLWDYFQKYLDAYDKKDVRMIEGSLNRFKTFIAEYYPKFTDIIKPDQIDRFMIQKYVDYLMTHSTGEGAKSYYARFKKIIKSAVDKDVIRKNPCDGVTCIAGENVITKDILSVEEYRLLANTPYQNKEIVRAFFTSLFAGYRFCDVKDLKYSKVDYENKIIRIEQNKTKGKSKNSQVVTPLSQTLISFIGYLKRPHDPEELVFDLPSHTGCLKALRTWTRRAGIKKHITWHCARHSFGVALLTGEGKVDIKTLSSLLGHSGLKYTERYTQTADVLKKQAIESLPEINLV</sequence>